<feature type="transmembrane region" description="Helical" evidence="1">
    <location>
        <begin position="20"/>
        <end position="43"/>
    </location>
</feature>
<evidence type="ECO:0000259" key="2">
    <source>
        <dbReference type="PROSITE" id="PS50887"/>
    </source>
</evidence>
<keyword evidence="1" id="KW-0472">Membrane</keyword>
<dbReference type="PANTHER" id="PTHR45138:SF9">
    <property type="entry name" value="DIGUANYLATE CYCLASE DGCM-RELATED"/>
    <property type="match status" value="1"/>
</dbReference>
<dbReference type="PANTHER" id="PTHR45138">
    <property type="entry name" value="REGULATORY COMPONENTS OF SENSORY TRANSDUCTION SYSTEM"/>
    <property type="match status" value="1"/>
</dbReference>
<evidence type="ECO:0000256" key="1">
    <source>
        <dbReference type="SAM" id="Phobius"/>
    </source>
</evidence>
<dbReference type="Pfam" id="PF00990">
    <property type="entry name" value="GGDEF"/>
    <property type="match status" value="1"/>
</dbReference>
<accession>A0A1G6H5R7</accession>
<dbReference type="InterPro" id="IPR000160">
    <property type="entry name" value="GGDEF_dom"/>
</dbReference>
<dbReference type="NCBIfam" id="TIGR00254">
    <property type="entry name" value="GGDEF"/>
    <property type="match status" value="1"/>
</dbReference>
<dbReference type="SMART" id="SM00267">
    <property type="entry name" value="GGDEF"/>
    <property type="match status" value="1"/>
</dbReference>
<feature type="domain" description="GGDEF" evidence="2">
    <location>
        <begin position="233"/>
        <end position="363"/>
    </location>
</feature>
<feature type="transmembrane region" description="Helical" evidence="1">
    <location>
        <begin position="127"/>
        <end position="143"/>
    </location>
</feature>
<dbReference type="Gene3D" id="3.30.70.270">
    <property type="match status" value="1"/>
</dbReference>
<keyword evidence="4" id="KW-1185">Reference proteome</keyword>
<gene>
    <name evidence="3" type="ORF">SAMN05421734_102274</name>
</gene>
<dbReference type="RefSeq" id="WP_143008346.1">
    <property type="nucleotide sequence ID" value="NZ_FMYI01000002.1"/>
</dbReference>
<dbReference type="InterPro" id="IPR029787">
    <property type="entry name" value="Nucleotide_cyclase"/>
</dbReference>
<dbReference type="FunFam" id="3.30.70.270:FF:000001">
    <property type="entry name" value="Diguanylate cyclase domain protein"/>
    <property type="match status" value="1"/>
</dbReference>
<feature type="transmembrane region" description="Helical" evidence="1">
    <location>
        <begin position="55"/>
        <end position="73"/>
    </location>
</feature>
<dbReference type="PROSITE" id="PS50887">
    <property type="entry name" value="GGDEF"/>
    <property type="match status" value="1"/>
</dbReference>
<organism evidence="3 4">
    <name type="scientific">Pelagirhabdus alkalitolerans</name>
    <dbReference type="NCBI Taxonomy" id="1612202"/>
    <lineage>
        <taxon>Bacteria</taxon>
        <taxon>Bacillati</taxon>
        <taxon>Bacillota</taxon>
        <taxon>Bacilli</taxon>
        <taxon>Bacillales</taxon>
        <taxon>Bacillaceae</taxon>
        <taxon>Pelagirhabdus</taxon>
    </lineage>
</organism>
<keyword evidence="1" id="KW-0812">Transmembrane</keyword>
<dbReference type="InterPro" id="IPR043128">
    <property type="entry name" value="Rev_trsase/Diguanyl_cyclase"/>
</dbReference>
<dbReference type="GO" id="GO:0052621">
    <property type="term" value="F:diguanylate cyclase activity"/>
    <property type="evidence" value="ECO:0007669"/>
    <property type="project" value="TreeGrafter"/>
</dbReference>
<name>A0A1G6H5R7_9BACI</name>
<dbReference type="SUPFAM" id="SSF55073">
    <property type="entry name" value="Nucleotide cyclase"/>
    <property type="match status" value="1"/>
</dbReference>
<keyword evidence="1" id="KW-1133">Transmembrane helix</keyword>
<dbReference type="STRING" id="1612202.SAMN05421734_102274"/>
<dbReference type="AlphaFoldDB" id="A0A1G6H5R7"/>
<dbReference type="InterPro" id="IPR050469">
    <property type="entry name" value="Diguanylate_Cyclase"/>
</dbReference>
<dbReference type="CDD" id="cd01949">
    <property type="entry name" value="GGDEF"/>
    <property type="match status" value="1"/>
</dbReference>
<reference evidence="4" key="1">
    <citation type="submission" date="2016-09" db="EMBL/GenBank/DDBJ databases">
        <authorList>
            <person name="Varghese N."/>
            <person name="Submissions S."/>
        </authorList>
    </citation>
    <scope>NUCLEOTIDE SEQUENCE [LARGE SCALE GENOMIC DNA]</scope>
    <source>
        <strain evidence="4">S5</strain>
    </source>
</reference>
<dbReference type="OrthoDB" id="9759607at2"/>
<dbReference type="EMBL" id="FMYI01000002">
    <property type="protein sequence ID" value="SDB89627.1"/>
    <property type="molecule type" value="Genomic_DNA"/>
</dbReference>
<evidence type="ECO:0000313" key="4">
    <source>
        <dbReference type="Proteomes" id="UP000242949"/>
    </source>
</evidence>
<feature type="transmembrane region" description="Helical" evidence="1">
    <location>
        <begin position="103"/>
        <end position="120"/>
    </location>
</feature>
<sequence>MTNQDIHLNEKVWIEKVLAIYWIMVFIAICGQVIGVAVTALYTPERLVSFIGEKLIIPTVLQAVLLLFAGYLIKKKNIYNVRLLTLIGVLATAVTVWTHASVTGLQVLFVVILSVNLVYFNKSYLRFSLIISMITLGVLYFDPDVRLAASEYERFTYFFVLYVVYRVFLLVIDRGSEILTSLKRSNEQEKILMVKSAMMERLTKVDPLTELYNHKTFQEYLDFLHEQGIYYDMPLQLAIIDIDNFKYINDNYGHSTGDLILKRIATIIEQEVTENEIVARYGGEEFAILLTNKSHEESQTLIEHIRQSIEQFFHPEIDGNVTVSIGLQRLHADMTKETFFNRADQLLYHAKRTGKNKVSFEKNTKNKN</sequence>
<feature type="transmembrane region" description="Helical" evidence="1">
    <location>
        <begin position="80"/>
        <end position="97"/>
    </location>
</feature>
<feature type="transmembrane region" description="Helical" evidence="1">
    <location>
        <begin position="155"/>
        <end position="172"/>
    </location>
</feature>
<proteinExistence type="predicted"/>
<dbReference type="Proteomes" id="UP000242949">
    <property type="component" value="Unassembled WGS sequence"/>
</dbReference>
<protein>
    <submittedName>
        <fullName evidence="3">Diguanylate cyclase (GGDEF) domain-containing protein</fullName>
    </submittedName>
</protein>
<evidence type="ECO:0000313" key="3">
    <source>
        <dbReference type="EMBL" id="SDB89627.1"/>
    </source>
</evidence>